<dbReference type="EMBL" id="CP035758">
    <property type="protein sequence ID" value="QBD80836.1"/>
    <property type="molecule type" value="Genomic_DNA"/>
</dbReference>
<keyword evidence="2" id="KW-0378">Hydrolase</keyword>
<dbReference type="PANTHER" id="PTHR43798:SF33">
    <property type="entry name" value="HYDROLASE, PUTATIVE (AFU_ORTHOLOGUE AFUA_2G14860)-RELATED"/>
    <property type="match status" value="1"/>
</dbReference>
<dbReference type="InterPro" id="IPR050266">
    <property type="entry name" value="AB_hydrolase_sf"/>
</dbReference>
<organism evidence="2 3">
    <name type="scientific">Ktedonosporobacter rubrisoli</name>
    <dbReference type="NCBI Taxonomy" id="2509675"/>
    <lineage>
        <taxon>Bacteria</taxon>
        <taxon>Bacillati</taxon>
        <taxon>Chloroflexota</taxon>
        <taxon>Ktedonobacteria</taxon>
        <taxon>Ktedonobacterales</taxon>
        <taxon>Ktedonosporobacteraceae</taxon>
        <taxon>Ktedonosporobacter</taxon>
    </lineage>
</organism>
<gene>
    <name evidence="2" type="ORF">EPA93_34665</name>
</gene>
<proteinExistence type="predicted"/>
<dbReference type="RefSeq" id="WP_129891898.1">
    <property type="nucleotide sequence ID" value="NZ_CP035758.1"/>
</dbReference>
<dbReference type="InterPro" id="IPR029058">
    <property type="entry name" value="AB_hydrolase_fold"/>
</dbReference>
<evidence type="ECO:0000313" key="2">
    <source>
        <dbReference type="EMBL" id="QBD80836.1"/>
    </source>
</evidence>
<dbReference type="GO" id="GO:0016020">
    <property type="term" value="C:membrane"/>
    <property type="evidence" value="ECO:0007669"/>
    <property type="project" value="TreeGrafter"/>
</dbReference>
<dbReference type="Gene3D" id="3.40.50.1820">
    <property type="entry name" value="alpha/beta hydrolase"/>
    <property type="match status" value="1"/>
</dbReference>
<dbReference type="PANTHER" id="PTHR43798">
    <property type="entry name" value="MONOACYLGLYCEROL LIPASE"/>
    <property type="match status" value="1"/>
</dbReference>
<name>A0A4P6K0B5_KTERU</name>
<sequence length="355" mass="38969">MDEALLLPGIQQHKIRTDRLRSAYLRAGQGAMPLVLLHGNTSSSLFYQDFMLALARSGLYAIYAPDMRGFGKSEGRAVDATHGARDFSADLAAFVQALKLPRFHAMGWSLGGNVVIQYALDYPGWLRSLTLEAPASPFGLGGTKDVEGTPTWPDFAGSGGGTAAPTELVKRMAAGDRGSERYSPRTILNNLYFKPSFRLSLEREEILLSAFLMTKVGPENFPGEIMPSRNWPLVAPGLTGINNAFSPKYLNQWGLVELPEKPPVLWVHGTDDLIVSDSAMTDFGGLGERGLAPGWPGVEIYPPQPMKKQIRSMLRAYQQNGGEVQEVEFPDCGHIPHIEKQEEMLRVLTAFIEAH</sequence>
<dbReference type="AlphaFoldDB" id="A0A4P6K0B5"/>
<dbReference type="OrthoDB" id="252464at2"/>
<dbReference type="InterPro" id="IPR000073">
    <property type="entry name" value="AB_hydrolase_1"/>
</dbReference>
<dbReference type="Pfam" id="PF00561">
    <property type="entry name" value="Abhydrolase_1"/>
    <property type="match status" value="1"/>
</dbReference>
<dbReference type="PRINTS" id="PR00111">
    <property type="entry name" value="ABHYDROLASE"/>
</dbReference>
<keyword evidence="3" id="KW-1185">Reference proteome</keyword>
<feature type="domain" description="AB hydrolase-1" evidence="1">
    <location>
        <begin position="33"/>
        <end position="155"/>
    </location>
</feature>
<evidence type="ECO:0000313" key="3">
    <source>
        <dbReference type="Proteomes" id="UP000290365"/>
    </source>
</evidence>
<dbReference type="SUPFAM" id="SSF53474">
    <property type="entry name" value="alpha/beta-Hydrolases"/>
    <property type="match status" value="1"/>
</dbReference>
<protein>
    <submittedName>
        <fullName evidence="2">Alpha/beta hydrolase</fullName>
    </submittedName>
</protein>
<dbReference type="KEGG" id="kbs:EPA93_34665"/>
<evidence type="ECO:0000259" key="1">
    <source>
        <dbReference type="Pfam" id="PF00561"/>
    </source>
</evidence>
<dbReference type="Proteomes" id="UP000290365">
    <property type="component" value="Chromosome"/>
</dbReference>
<dbReference type="GO" id="GO:0016787">
    <property type="term" value="F:hydrolase activity"/>
    <property type="evidence" value="ECO:0007669"/>
    <property type="project" value="UniProtKB-KW"/>
</dbReference>
<accession>A0A4P6K0B5</accession>
<reference evidence="2 3" key="1">
    <citation type="submission" date="2019-01" db="EMBL/GenBank/DDBJ databases">
        <title>Ktedonosporobacter rubrisoli SCAWS-G2.</title>
        <authorList>
            <person name="Huang Y."/>
            <person name="Yan B."/>
        </authorList>
    </citation>
    <scope>NUCLEOTIDE SEQUENCE [LARGE SCALE GENOMIC DNA]</scope>
    <source>
        <strain evidence="2 3">SCAWS-G2</strain>
    </source>
</reference>